<evidence type="ECO:0000256" key="8">
    <source>
        <dbReference type="PROSITE-ProRule" id="PRU00622"/>
    </source>
</evidence>
<comment type="subcellular location">
    <subcellularLocation>
        <location evidence="1">Membrane</location>
        <topology evidence="1">Single-pass type I membrane protein</topology>
    </subcellularLocation>
</comment>
<evidence type="ECO:0000256" key="10">
    <source>
        <dbReference type="SAM" id="SignalP"/>
    </source>
</evidence>
<evidence type="ECO:0000256" key="9">
    <source>
        <dbReference type="SAM" id="Phobius"/>
    </source>
</evidence>
<dbReference type="InterPro" id="IPR001893">
    <property type="entry name" value="Cys-rich_GLG1_repeat"/>
</dbReference>
<protein>
    <submittedName>
        <fullName evidence="11">Golgi apparatus protein 1</fullName>
    </submittedName>
</protein>
<evidence type="ECO:0000256" key="5">
    <source>
        <dbReference type="ARBA" id="ARBA00022989"/>
    </source>
</evidence>
<dbReference type="EMBL" id="VIIS01002036">
    <property type="protein sequence ID" value="KAF0289331.1"/>
    <property type="molecule type" value="Genomic_DNA"/>
</dbReference>
<evidence type="ECO:0000256" key="3">
    <source>
        <dbReference type="ARBA" id="ARBA00022729"/>
    </source>
</evidence>
<dbReference type="InterPro" id="IPR017873">
    <property type="entry name" value="Cys-rich_GLG1_repeat_euk"/>
</dbReference>
<dbReference type="PANTHER" id="PTHR11884:SF1">
    <property type="entry name" value="GOLGI APPARATUS PROTEIN 1"/>
    <property type="match status" value="1"/>
</dbReference>
<keyword evidence="4" id="KW-0677">Repeat</keyword>
<accession>A0A6A4VIR3</accession>
<keyword evidence="5 9" id="KW-1133">Transmembrane helix</keyword>
<evidence type="ECO:0000313" key="11">
    <source>
        <dbReference type="EMBL" id="KAF0289331.1"/>
    </source>
</evidence>
<feature type="repeat" description="Cys-rich GLG1" evidence="8">
    <location>
        <begin position="538"/>
        <end position="599"/>
    </location>
</feature>
<dbReference type="Pfam" id="PF00839">
    <property type="entry name" value="Cys_rich_FGFR"/>
    <property type="match status" value="15"/>
</dbReference>
<feature type="repeat" description="Cys-rich GLG1" evidence="8">
    <location>
        <begin position="832"/>
        <end position="890"/>
    </location>
</feature>
<feature type="repeat" description="Cys-rich GLG1" evidence="8">
    <location>
        <begin position="277"/>
        <end position="338"/>
    </location>
</feature>
<reference evidence="11 12" key="1">
    <citation type="submission" date="2019-07" db="EMBL/GenBank/DDBJ databases">
        <title>Draft genome assembly of a fouling barnacle, Amphibalanus amphitrite (Darwin, 1854): The first reference genome for Thecostraca.</title>
        <authorList>
            <person name="Kim W."/>
        </authorList>
    </citation>
    <scope>NUCLEOTIDE SEQUENCE [LARGE SCALE GENOMIC DNA]</scope>
    <source>
        <strain evidence="11">SNU_AA5</strain>
        <tissue evidence="11">Soma without cirri and trophi</tissue>
    </source>
</reference>
<evidence type="ECO:0000256" key="7">
    <source>
        <dbReference type="ARBA" id="ARBA00023180"/>
    </source>
</evidence>
<organism evidence="11 12">
    <name type="scientific">Amphibalanus amphitrite</name>
    <name type="common">Striped barnacle</name>
    <name type="synonym">Balanus amphitrite</name>
    <dbReference type="NCBI Taxonomy" id="1232801"/>
    <lineage>
        <taxon>Eukaryota</taxon>
        <taxon>Metazoa</taxon>
        <taxon>Ecdysozoa</taxon>
        <taxon>Arthropoda</taxon>
        <taxon>Crustacea</taxon>
        <taxon>Multicrustacea</taxon>
        <taxon>Cirripedia</taxon>
        <taxon>Thoracica</taxon>
        <taxon>Thoracicalcarea</taxon>
        <taxon>Balanomorpha</taxon>
        <taxon>Balanoidea</taxon>
        <taxon>Balanidae</taxon>
        <taxon>Amphibalaninae</taxon>
        <taxon>Amphibalanus</taxon>
    </lineage>
</organism>
<dbReference type="OrthoDB" id="2015434at2759"/>
<dbReference type="PANTHER" id="PTHR11884">
    <property type="entry name" value="SELECTIN LIGAND RELATED"/>
    <property type="match status" value="1"/>
</dbReference>
<feature type="transmembrane region" description="Helical" evidence="9">
    <location>
        <begin position="991"/>
        <end position="1014"/>
    </location>
</feature>
<evidence type="ECO:0000256" key="6">
    <source>
        <dbReference type="ARBA" id="ARBA00023136"/>
    </source>
</evidence>
<evidence type="ECO:0000313" key="12">
    <source>
        <dbReference type="Proteomes" id="UP000440578"/>
    </source>
</evidence>
<feature type="repeat" description="Cys-rich GLG1" evidence="8">
    <location>
        <begin position="404"/>
        <end position="476"/>
    </location>
</feature>
<evidence type="ECO:0000256" key="1">
    <source>
        <dbReference type="ARBA" id="ARBA00004479"/>
    </source>
</evidence>
<keyword evidence="6 9" id="KW-0472">Membrane</keyword>
<dbReference type="AlphaFoldDB" id="A0A6A4VIR3"/>
<dbReference type="InterPro" id="IPR039728">
    <property type="entry name" value="GLG1"/>
</dbReference>
<dbReference type="PROSITE" id="PS51289">
    <property type="entry name" value="GLG1_C_RICH"/>
    <property type="match status" value="7"/>
</dbReference>
<dbReference type="GO" id="GO:0017134">
    <property type="term" value="F:fibroblast growth factor binding"/>
    <property type="evidence" value="ECO:0007669"/>
    <property type="project" value="TreeGrafter"/>
</dbReference>
<feature type="signal peptide" evidence="10">
    <location>
        <begin position="1"/>
        <end position="19"/>
    </location>
</feature>
<evidence type="ECO:0000256" key="4">
    <source>
        <dbReference type="ARBA" id="ARBA00022737"/>
    </source>
</evidence>
<feature type="repeat" description="Cys-rich GLG1" evidence="8">
    <location>
        <begin position="891"/>
        <end position="951"/>
    </location>
</feature>
<dbReference type="GO" id="GO:0000139">
    <property type="term" value="C:Golgi membrane"/>
    <property type="evidence" value="ECO:0007669"/>
    <property type="project" value="InterPro"/>
</dbReference>
<evidence type="ECO:0000256" key="2">
    <source>
        <dbReference type="ARBA" id="ARBA00022692"/>
    </source>
</evidence>
<feature type="repeat" description="Cys-rich GLG1" evidence="8">
    <location>
        <begin position="667"/>
        <end position="729"/>
    </location>
</feature>
<comment type="caution">
    <text evidence="11">The sequence shown here is derived from an EMBL/GenBank/DDBJ whole genome shotgun (WGS) entry which is preliminary data.</text>
</comment>
<proteinExistence type="predicted"/>
<dbReference type="Proteomes" id="UP000440578">
    <property type="component" value="Unassembled WGS sequence"/>
</dbReference>
<keyword evidence="2 9" id="KW-0812">Transmembrane</keyword>
<name>A0A6A4VIR3_AMPAM</name>
<keyword evidence="12" id="KW-1185">Reference proteome</keyword>
<keyword evidence="7" id="KW-0325">Glycoprotein</keyword>
<feature type="chain" id="PRO_5025512567" evidence="10">
    <location>
        <begin position="20"/>
        <end position="1024"/>
    </location>
</feature>
<gene>
    <name evidence="11" type="primary">Glg1</name>
    <name evidence="11" type="ORF">FJT64_012384</name>
</gene>
<sequence length="1024" mass="115879">MFWLSVVCFVLFQEEQEDAGVSKECHHVLWQLRHNLTRSTSLARAVDTACSKEQFKNCDRSDPQPGHYVSCVMEHLDDVEDDECAEFLENLSVMIFSDYRMIYKFAQDCGPDIDKHQCGRLEDDDENVHSQGKTIECVSSHMDELSDSCKLQVLRVAELQAEDYHMDRPLYFACRDDRERFCANVVSGNGKVYQCLLHHKMEQEMSKKCRQQLTRRQKMTAVDYKVDKRLRKACKPELAASGCHQAGGQPSDTAAAHSVKLSFVLLCLEDHQKSGHAVSGECLQQVTDHRRALMEDFSISPEVVMACAEDIPRLCEEETQNKNGKVIHCLMMHSNPAHFAEEQLVSAQCQRQVEDLLTVVEVADQWNVDPVLRQACSPVAREACADAEPGEMLSCLAEAVGTEAMTPACEQVLLQIQFFMSRDFKLDPQLYKACHEDARTLCAAPEHWWQPETDRGGVDRDPNVLPCLYRNIYHADETQGKVSPGCRAAVRRVMKNRADQVDLHPRIQSVCMTDLAKLCSEHSQRGHEIRCLQDNYFTLSPQCHKVIKSVTEDEARYIELNPEVAKACKQIIKQNCMKHVEAGGDGVMECLIRHKSDRDVRQASKCWAAINHFQIISMEDYSFSFRFKQNCQEDVAIHCRNAEKKADVIHCLSGIMLNNTLADKPQQISEKCRRQVQLQLREREENEDLDPRLNAQCGADIHKYCKEESETKGSGKVLECLREHVNDLSAPCSKLLFRRQQQSLILPKADYFLFSACKGMILKYCASPDVNTGAEVLDCLKGPTQEASFDPTCGKVVSRRLAEQKRDYRLHPALRSACMADAERHCASELAKLTDRCGRQLDQVLREAARDVRQDPLLGRDCRNEITQLCADEPPESVGECLRLKLADGQPMSDACAQRVARIVEDVNVDVHTDPQLSTACALDLQKHCRDVPAGHGAQLTCLMELKEPTARCADMIALRMKMIKAAIKVRPAETVQDLYVTVRDSPSRDYFVILAFGILIVMFFGGLCCGRATKRAKYIQKMK</sequence>
<keyword evidence="3 10" id="KW-0732">Signal</keyword>
<feature type="repeat" description="Cys-rich GLG1" evidence="8">
    <location>
        <begin position="144"/>
        <end position="204"/>
    </location>
</feature>